<evidence type="ECO:0000256" key="3">
    <source>
        <dbReference type="ARBA" id="ARBA00015407"/>
    </source>
</evidence>
<dbReference type="EMBL" id="CAJNOQ010005980">
    <property type="protein sequence ID" value="CAF1118808.1"/>
    <property type="molecule type" value="Genomic_DNA"/>
</dbReference>
<dbReference type="PANTHER" id="PTHR10953">
    <property type="entry name" value="UBIQUITIN-ACTIVATING ENZYME E1"/>
    <property type="match status" value="1"/>
</dbReference>
<dbReference type="EMBL" id="CAJOBC010005980">
    <property type="protein sequence ID" value="CAF3882478.1"/>
    <property type="molecule type" value="Genomic_DNA"/>
</dbReference>
<evidence type="ECO:0000256" key="2">
    <source>
        <dbReference type="ARBA" id="ARBA00006868"/>
    </source>
</evidence>
<feature type="domain" description="THIF-type NAD/FAD binding fold" evidence="5">
    <location>
        <begin position="19"/>
        <end position="173"/>
    </location>
</feature>
<comment type="pathway">
    <text evidence="1">Protein modification; protein neddylation.</text>
</comment>
<dbReference type="SUPFAM" id="SSF69572">
    <property type="entry name" value="Activating enzymes of the ubiquitin-like proteins"/>
    <property type="match status" value="1"/>
</dbReference>
<dbReference type="InterPro" id="IPR045886">
    <property type="entry name" value="ThiF/MoeB/HesA"/>
</dbReference>
<dbReference type="GO" id="GO:0045116">
    <property type="term" value="P:protein neddylation"/>
    <property type="evidence" value="ECO:0007669"/>
    <property type="project" value="TreeGrafter"/>
</dbReference>
<dbReference type="AlphaFoldDB" id="A0A814QEI2"/>
<comment type="similarity">
    <text evidence="2">Belongs to the ubiquitin-activating E1 family. ULA1 subfamily.</text>
</comment>
<evidence type="ECO:0000259" key="5">
    <source>
        <dbReference type="Pfam" id="PF00899"/>
    </source>
</evidence>
<comment type="caution">
    <text evidence="6">The sequence shown here is derived from an EMBL/GenBank/DDBJ whole genome shotgun (WGS) entry which is preliminary data.</text>
</comment>
<evidence type="ECO:0000313" key="6">
    <source>
        <dbReference type="EMBL" id="CAF1118808.1"/>
    </source>
</evidence>
<keyword evidence="8" id="KW-1185">Reference proteome</keyword>
<keyword evidence="4" id="KW-0833">Ubl conjugation pathway</keyword>
<dbReference type="PANTHER" id="PTHR10953:SF29">
    <property type="entry name" value="NEDD8-ACTIVATING ENZYME E1 REGULATORY SUBUNIT"/>
    <property type="match status" value="1"/>
</dbReference>
<dbReference type="OrthoDB" id="1708823at2759"/>
<dbReference type="Gene3D" id="3.40.50.720">
    <property type="entry name" value="NAD(P)-binding Rossmann-like Domain"/>
    <property type="match status" value="1"/>
</dbReference>
<dbReference type="Pfam" id="PF00899">
    <property type="entry name" value="ThiF"/>
    <property type="match status" value="1"/>
</dbReference>
<protein>
    <recommendedName>
        <fullName evidence="3">NEDD8-activating enzyme E1 regulatory subunit</fullName>
    </recommendedName>
</protein>
<evidence type="ECO:0000256" key="1">
    <source>
        <dbReference type="ARBA" id="ARBA00005032"/>
    </source>
</evidence>
<dbReference type="Proteomes" id="UP000681722">
    <property type="component" value="Unassembled WGS sequence"/>
</dbReference>
<gene>
    <name evidence="6" type="ORF">GPM918_LOCUS19586</name>
    <name evidence="7" type="ORF">SRO942_LOCUS19583</name>
</gene>
<dbReference type="FunFam" id="3.40.50.720:FF:000475">
    <property type="entry name" value="NEDD8-activating enzyme E1 regulatory subunit"/>
    <property type="match status" value="1"/>
</dbReference>
<reference evidence="6" key="1">
    <citation type="submission" date="2021-02" db="EMBL/GenBank/DDBJ databases">
        <authorList>
            <person name="Nowell W R."/>
        </authorList>
    </citation>
    <scope>NUCLEOTIDE SEQUENCE</scope>
</reference>
<dbReference type="Proteomes" id="UP000663829">
    <property type="component" value="Unassembled WGS sequence"/>
</dbReference>
<organism evidence="6 8">
    <name type="scientific">Didymodactylos carnosus</name>
    <dbReference type="NCBI Taxonomy" id="1234261"/>
    <lineage>
        <taxon>Eukaryota</taxon>
        <taxon>Metazoa</taxon>
        <taxon>Spiralia</taxon>
        <taxon>Gnathifera</taxon>
        <taxon>Rotifera</taxon>
        <taxon>Eurotatoria</taxon>
        <taxon>Bdelloidea</taxon>
        <taxon>Philodinida</taxon>
        <taxon>Philodinidae</taxon>
        <taxon>Didymodactylos</taxon>
    </lineage>
</organism>
<name>A0A814QEI2_9BILA</name>
<accession>A0A814QEI2</accession>
<sequence length="354" mass="40833">MSQSAALKLPDSNSKEFKYDRQLRLWGDHGQKALETAHICLIGANCLGTEILKSLILPGIGHFTIIDNQLVTHADLGTNFFLESNSIGQPRAQVTCELLNQLNPDVSGDYLNVSLEDILKQQMYQFDKYQCVVLANTLNISQQTLLTLANRLWSAHVPLIVCRTNGFIGQIRLQVREHYVIEAHPDDTIPDLRLDHPISEFLSYCNNINFLTLKREEHGHLPSLVILFKTLQLWQHENKKSSSDLPRTRQEKDNFKKIITQLSKHPEHDEEENQSANIENFEEAKRTMLSRLVETKLSPRLKELFQDQQCLQLTQQSNLFWFLIAAIKQFVENEGHGYDLRDNIEYPTSNMNRE</sequence>
<evidence type="ECO:0000313" key="8">
    <source>
        <dbReference type="Proteomes" id="UP000663829"/>
    </source>
</evidence>
<evidence type="ECO:0000313" key="7">
    <source>
        <dbReference type="EMBL" id="CAF3882478.1"/>
    </source>
</evidence>
<proteinExistence type="inferred from homology"/>
<dbReference type="GO" id="GO:0005737">
    <property type="term" value="C:cytoplasm"/>
    <property type="evidence" value="ECO:0007669"/>
    <property type="project" value="TreeGrafter"/>
</dbReference>
<dbReference type="InterPro" id="IPR035985">
    <property type="entry name" value="Ubiquitin-activating_enz"/>
</dbReference>
<dbReference type="InterPro" id="IPR000594">
    <property type="entry name" value="ThiF_NAD_FAD-bd"/>
</dbReference>
<dbReference type="GO" id="GO:0019781">
    <property type="term" value="F:NEDD8 activating enzyme activity"/>
    <property type="evidence" value="ECO:0007669"/>
    <property type="project" value="TreeGrafter"/>
</dbReference>
<evidence type="ECO:0000256" key="4">
    <source>
        <dbReference type="ARBA" id="ARBA00022786"/>
    </source>
</evidence>